<protein>
    <submittedName>
        <fullName evidence="6">NAD(P)-dependent dehydrogenase (Short-subunit alcohol dehydrogenase family)</fullName>
    </submittedName>
</protein>
<sequence length="296" mass="31331">MRRLEGRSALVTGANSGIGKALALELARRGHAVIAGVRDPAKAAALIGEAAGEGHAIRAVRLDVTDPDSIQRAMADITAREGPPELLVNNAGVSANAPLELLPEDHHRLVFETNYWGSVRMMQAVAGDMRRHCRGRILNISSIMPRFVLAGTTAYAASKAALERASEALALEMAPFGVRVVVIEPGAVKSDLQANTSGGGRWADPAQTPYAPTFALTRRIQLQMLAQAMEADAAARVMLDAALADDPPFRLLVGEDANRFVPARETIADKDWIAMGAAGEAAFGALLRDRLGVTEG</sequence>
<name>A0ABU0J011_9CAUL</name>
<keyword evidence="7" id="KW-1185">Reference proteome</keyword>
<comment type="caution">
    <text evidence="6">The sequence shown here is derived from an EMBL/GenBank/DDBJ whole genome shotgun (WGS) entry which is preliminary data.</text>
</comment>
<dbReference type="Pfam" id="PF00106">
    <property type="entry name" value="adh_short"/>
    <property type="match status" value="1"/>
</dbReference>
<dbReference type="PANTHER" id="PTHR43391">
    <property type="entry name" value="RETINOL DEHYDROGENASE-RELATED"/>
    <property type="match status" value="1"/>
</dbReference>
<dbReference type="EMBL" id="JAUSVS010000016">
    <property type="protein sequence ID" value="MDQ0466891.1"/>
    <property type="molecule type" value="Genomic_DNA"/>
</dbReference>
<dbReference type="InterPro" id="IPR002347">
    <property type="entry name" value="SDR_fam"/>
</dbReference>
<evidence type="ECO:0000256" key="1">
    <source>
        <dbReference type="ARBA" id="ARBA00006484"/>
    </source>
</evidence>
<organism evidence="6 7">
    <name type="scientific">Caulobacter ginsengisoli</name>
    <dbReference type="NCBI Taxonomy" id="400775"/>
    <lineage>
        <taxon>Bacteria</taxon>
        <taxon>Pseudomonadati</taxon>
        <taxon>Pseudomonadota</taxon>
        <taxon>Alphaproteobacteria</taxon>
        <taxon>Caulobacterales</taxon>
        <taxon>Caulobacteraceae</taxon>
        <taxon>Caulobacter</taxon>
    </lineage>
</organism>
<feature type="domain" description="Ketoreductase" evidence="5">
    <location>
        <begin position="7"/>
        <end position="205"/>
    </location>
</feature>
<dbReference type="PANTHER" id="PTHR43391:SF14">
    <property type="entry name" value="DEHYDROGENASE_REDUCTASE SDR FAMILY PROTEIN 7-LIKE"/>
    <property type="match status" value="1"/>
</dbReference>
<dbReference type="InterPro" id="IPR057326">
    <property type="entry name" value="KR_dom"/>
</dbReference>
<reference evidence="6 7" key="1">
    <citation type="submission" date="2023-07" db="EMBL/GenBank/DDBJ databases">
        <title>Genomic Encyclopedia of Type Strains, Phase IV (KMG-IV): sequencing the most valuable type-strain genomes for metagenomic binning, comparative biology and taxonomic classification.</title>
        <authorList>
            <person name="Goeker M."/>
        </authorList>
    </citation>
    <scope>NUCLEOTIDE SEQUENCE [LARGE SCALE GENOMIC DNA]</scope>
    <source>
        <strain evidence="6 7">DSM 18695</strain>
    </source>
</reference>
<dbReference type="CDD" id="cd05374">
    <property type="entry name" value="17beta-HSD-like_SDR_c"/>
    <property type="match status" value="1"/>
</dbReference>
<keyword evidence="2" id="KW-0521">NADP</keyword>
<dbReference type="Gene3D" id="3.40.50.720">
    <property type="entry name" value="NAD(P)-binding Rossmann-like Domain"/>
    <property type="match status" value="1"/>
</dbReference>
<comment type="similarity">
    <text evidence="1 4">Belongs to the short-chain dehydrogenases/reductases (SDR) family.</text>
</comment>
<keyword evidence="3" id="KW-0560">Oxidoreductase</keyword>
<dbReference type="PRINTS" id="PR00081">
    <property type="entry name" value="GDHRDH"/>
</dbReference>
<dbReference type="SUPFAM" id="SSF51735">
    <property type="entry name" value="NAD(P)-binding Rossmann-fold domains"/>
    <property type="match status" value="1"/>
</dbReference>
<evidence type="ECO:0000256" key="4">
    <source>
        <dbReference type="RuleBase" id="RU000363"/>
    </source>
</evidence>
<accession>A0ABU0J011</accession>
<dbReference type="InterPro" id="IPR036291">
    <property type="entry name" value="NAD(P)-bd_dom_sf"/>
</dbReference>
<evidence type="ECO:0000313" key="6">
    <source>
        <dbReference type="EMBL" id="MDQ0466891.1"/>
    </source>
</evidence>
<dbReference type="SMART" id="SM00822">
    <property type="entry name" value="PKS_KR"/>
    <property type="match status" value="1"/>
</dbReference>
<proteinExistence type="inferred from homology"/>
<gene>
    <name evidence="6" type="ORF">QO010_004688</name>
</gene>
<dbReference type="RefSeq" id="WP_307353100.1">
    <property type="nucleotide sequence ID" value="NZ_JAUSVS010000016.1"/>
</dbReference>
<dbReference type="PRINTS" id="PR00080">
    <property type="entry name" value="SDRFAMILY"/>
</dbReference>
<evidence type="ECO:0000256" key="3">
    <source>
        <dbReference type="ARBA" id="ARBA00023002"/>
    </source>
</evidence>
<dbReference type="Proteomes" id="UP001228905">
    <property type="component" value="Unassembled WGS sequence"/>
</dbReference>
<evidence type="ECO:0000256" key="2">
    <source>
        <dbReference type="ARBA" id="ARBA00022857"/>
    </source>
</evidence>
<evidence type="ECO:0000259" key="5">
    <source>
        <dbReference type="SMART" id="SM00822"/>
    </source>
</evidence>
<evidence type="ECO:0000313" key="7">
    <source>
        <dbReference type="Proteomes" id="UP001228905"/>
    </source>
</evidence>